<keyword evidence="5" id="KW-0804">Transcription</keyword>
<keyword evidence="2" id="KW-0805">Transcription regulation</keyword>
<dbReference type="GO" id="GO:0016987">
    <property type="term" value="F:sigma factor activity"/>
    <property type="evidence" value="ECO:0007669"/>
    <property type="project" value="UniProtKB-KW"/>
</dbReference>
<feature type="compositionally biased region" description="Low complexity" evidence="6">
    <location>
        <begin position="355"/>
        <end position="365"/>
    </location>
</feature>
<evidence type="ECO:0000313" key="11">
    <source>
        <dbReference type="Proteomes" id="UP000431401"/>
    </source>
</evidence>
<name>A0A7K0DZX3_9NOCA</name>
<organism evidence="10 11">
    <name type="scientific">Nocardia aurantia</name>
    <dbReference type="NCBI Taxonomy" id="2585199"/>
    <lineage>
        <taxon>Bacteria</taxon>
        <taxon>Bacillati</taxon>
        <taxon>Actinomycetota</taxon>
        <taxon>Actinomycetes</taxon>
        <taxon>Mycobacteriales</taxon>
        <taxon>Nocardiaceae</taxon>
        <taxon>Nocardia</taxon>
    </lineage>
</organism>
<dbReference type="SUPFAM" id="SSF88659">
    <property type="entry name" value="Sigma3 and sigma4 domains of RNA polymerase sigma factors"/>
    <property type="match status" value="1"/>
</dbReference>
<dbReference type="InterPro" id="IPR013249">
    <property type="entry name" value="RNA_pol_sigma70_r4_t2"/>
</dbReference>
<evidence type="ECO:0000259" key="9">
    <source>
        <dbReference type="Pfam" id="PF08281"/>
    </source>
</evidence>
<dbReference type="Proteomes" id="UP000431401">
    <property type="component" value="Unassembled WGS sequence"/>
</dbReference>
<feature type="compositionally biased region" description="Pro residues" evidence="6">
    <location>
        <begin position="337"/>
        <end position="354"/>
    </location>
</feature>
<dbReference type="GO" id="GO:0003677">
    <property type="term" value="F:DNA binding"/>
    <property type="evidence" value="ECO:0007669"/>
    <property type="project" value="UniProtKB-KW"/>
</dbReference>
<comment type="similarity">
    <text evidence="1">Belongs to the sigma-70 factor family. ECF subfamily.</text>
</comment>
<evidence type="ECO:0000256" key="1">
    <source>
        <dbReference type="ARBA" id="ARBA00010641"/>
    </source>
</evidence>
<dbReference type="EMBL" id="WEGI01000015">
    <property type="protein sequence ID" value="MQY30822.1"/>
    <property type="molecule type" value="Genomic_DNA"/>
</dbReference>
<dbReference type="RefSeq" id="WP_153348081.1">
    <property type="nucleotide sequence ID" value="NZ_WEGI01000015.1"/>
</dbReference>
<evidence type="ECO:0008006" key="12">
    <source>
        <dbReference type="Google" id="ProtNLM"/>
    </source>
</evidence>
<evidence type="ECO:0000259" key="8">
    <source>
        <dbReference type="Pfam" id="PF04542"/>
    </source>
</evidence>
<feature type="region of interest" description="Disordered" evidence="6">
    <location>
        <begin position="311"/>
        <end position="531"/>
    </location>
</feature>
<evidence type="ECO:0000313" key="10">
    <source>
        <dbReference type="EMBL" id="MQY30822.1"/>
    </source>
</evidence>
<dbReference type="InterPro" id="IPR013324">
    <property type="entry name" value="RNA_pol_sigma_r3/r4-like"/>
</dbReference>
<feature type="compositionally biased region" description="Low complexity" evidence="6">
    <location>
        <begin position="500"/>
        <end position="512"/>
    </location>
</feature>
<evidence type="ECO:0000256" key="5">
    <source>
        <dbReference type="ARBA" id="ARBA00023163"/>
    </source>
</evidence>
<dbReference type="InterPro" id="IPR036388">
    <property type="entry name" value="WH-like_DNA-bd_sf"/>
</dbReference>
<evidence type="ECO:0000256" key="3">
    <source>
        <dbReference type="ARBA" id="ARBA00023082"/>
    </source>
</evidence>
<feature type="region of interest" description="Disordered" evidence="6">
    <location>
        <begin position="92"/>
        <end position="115"/>
    </location>
</feature>
<dbReference type="PANTHER" id="PTHR43133">
    <property type="entry name" value="RNA POLYMERASE ECF-TYPE SIGMA FACTO"/>
    <property type="match status" value="1"/>
</dbReference>
<keyword evidence="7" id="KW-0812">Transmembrane</keyword>
<dbReference type="InterPro" id="IPR039425">
    <property type="entry name" value="RNA_pol_sigma-70-like"/>
</dbReference>
<dbReference type="OrthoDB" id="7376212at2"/>
<feature type="compositionally biased region" description="Pro residues" evidence="6">
    <location>
        <begin position="400"/>
        <end position="421"/>
    </location>
</feature>
<gene>
    <name evidence="10" type="ORF">NRB56_64260</name>
</gene>
<feature type="domain" description="RNA polymerase sigma factor 70 region 4 type 2" evidence="9">
    <location>
        <begin position="123"/>
        <end position="172"/>
    </location>
</feature>
<dbReference type="Pfam" id="PF04542">
    <property type="entry name" value="Sigma70_r2"/>
    <property type="match status" value="1"/>
</dbReference>
<dbReference type="PANTHER" id="PTHR43133:SF8">
    <property type="entry name" value="RNA POLYMERASE SIGMA FACTOR HI_1459-RELATED"/>
    <property type="match status" value="1"/>
</dbReference>
<dbReference type="NCBIfam" id="TIGR02937">
    <property type="entry name" value="sigma70-ECF"/>
    <property type="match status" value="1"/>
</dbReference>
<dbReference type="AlphaFoldDB" id="A0A7K0DZX3"/>
<keyword evidence="3" id="KW-0731">Sigma factor</keyword>
<keyword evidence="7" id="KW-0472">Membrane</keyword>
<dbReference type="GO" id="GO:0006352">
    <property type="term" value="P:DNA-templated transcription initiation"/>
    <property type="evidence" value="ECO:0007669"/>
    <property type="project" value="InterPro"/>
</dbReference>
<feature type="transmembrane region" description="Helical" evidence="7">
    <location>
        <begin position="290"/>
        <end position="313"/>
    </location>
</feature>
<keyword evidence="11" id="KW-1185">Reference proteome</keyword>
<reference evidence="10 11" key="1">
    <citation type="submission" date="2019-10" db="EMBL/GenBank/DDBJ databases">
        <title>Nocardia macrotermitis sp. nov. and Nocardia aurantia sp. nov., isolated from the gut of fungus growing-termite Macrotermes natalensis.</title>
        <authorList>
            <person name="Benndorf R."/>
            <person name="Schwitalla J."/>
            <person name="Martin K."/>
            <person name="De Beer W."/>
            <person name="Kaster A.-K."/>
            <person name="Vollmers J."/>
            <person name="Poulsen M."/>
            <person name="Beemelmanns C."/>
        </authorList>
    </citation>
    <scope>NUCLEOTIDE SEQUENCE [LARGE SCALE GENOMIC DNA]</scope>
    <source>
        <strain evidence="10 11">RB56</strain>
    </source>
</reference>
<feature type="compositionally biased region" description="Basic and acidic residues" evidence="6">
    <location>
        <begin position="449"/>
        <end position="458"/>
    </location>
</feature>
<evidence type="ECO:0000256" key="6">
    <source>
        <dbReference type="SAM" id="MobiDB-lite"/>
    </source>
</evidence>
<protein>
    <recommendedName>
        <fullName evidence="12">RNA polymerase sigma factor</fullName>
    </recommendedName>
</protein>
<proteinExistence type="inferred from homology"/>
<dbReference type="Gene3D" id="1.10.1740.10">
    <property type="match status" value="1"/>
</dbReference>
<comment type="caution">
    <text evidence="10">The sequence shown here is derived from an EMBL/GenBank/DDBJ whole genome shotgun (WGS) entry which is preliminary data.</text>
</comment>
<dbReference type="InterPro" id="IPR013325">
    <property type="entry name" value="RNA_pol_sigma_r2"/>
</dbReference>
<keyword evidence="7" id="KW-1133">Transmembrane helix</keyword>
<dbReference type="Pfam" id="PF08281">
    <property type="entry name" value="Sigma70_r4_2"/>
    <property type="match status" value="1"/>
</dbReference>
<evidence type="ECO:0000256" key="2">
    <source>
        <dbReference type="ARBA" id="ARBA00023015"/>
    </source>
</evidence>
<feature type="compositionally biased region" description="Pro residues" evidence="6">
    <location>
        <begin position="366"/>
        <end position="390"/>
    </location>
</feature>
<dbReference type="InterPro" id="IPR007627">
    <property type="entry name" value="RNA_pol_sigma70_r2"/>
</dbReference>
<keyword evidence="4" id="KW-0238">DNA-binding</keyword>
<sequence length="531" mass="56810">MTDISSPPRSDPALVRRLRDGDLDALRDIHTEYAPALRAYCVSRLGDREEADEVVHDTMLTAWSRAGLLPDPNTLRAWLFAVVRNECRRRLDAHPAGDPGESVPRRPASGDHGHEDRTRAFVRSALGHLPPDERDALELAHGQHLSTAEIADVFRVSERRARRLLDRARQNLTYYVSATAIAADGTGECAELASLVDTEDEFTALTSRIGRHLRQCSVCSVGEARRVRPAELIAVVPLLVPAGPVPSLDAVRLVAETRPAGRTSPEAERAGPYDRSGFPRSPERRRRQRIAFVVIAVAALLASAAVAASALAVQGRTPPPSATIELRTPGRSTPVAVPVPGPVLPSPISSPPSPSNSTPAPQNSQPAPPTAQPVNDPPLAPNPAPPPPDPRSAGQGPNAGPHPPPDPKPPVPGQNPLPDPKLPGQDPNPQVIHNPPAPDPGPQLNSSRSDSRNFEPDHNPPAQEQDSQQKKSAPDPVPQPDPKHPQPNVQSPQPQPGPSPQQTTPQPATPQSCSWDQYWDPVSHSCKLAPG</sequence>
<dbReference type="Gene3D" id="1.10.10.10">
    <property type="entry name" value="Winged helix-like DNA-binding domain superfamily/Winged helix DNA-binding domain"/>
    <property type="match status" value="1"/>
</dbReference>
<dbReference type="SUPFAM" id="SSF88946">
    <property type="entry name" value="Sigma2 domain of RNA polymerase sigma factors"/>
    <property type="match status" value="1"/>
</dbReference>
<evidence type="ECO:0000256" key="4">
    <source>
        <dbReference type="ARBA" id="ARBA00023125"/>
    </source>
</evidence>
<feature type="region of interest" description="Disordered" evidence="6">
    <location>
        <begin position="259"/>
        <end position="284"/>
    </location>
</feature>
<feature type="domain" description="RNA polymerase sigma-70 region 2" evidence="8">
    <location>
        <begin position="31"/>
        <end position="91"/>
    </location>
</feature>
<accession>A0A7K0DZX3</accession>
<dbReference type="InterPro" id="IPR014284">
    <property type="entry name" value="RNA_pol_sigma-70_dom"/>
</dbReference>
<evidence type="ECO:0000256" key="7">
    <source>
        <dbReference type="SAM" id="Phobius"/>
    </source>
</evidence>